<keyword evidence="2" id="KW-0812">Transmembrane</keyword>
<evidence type="ECO:0000313" key="4">
    <source>
        <dbReference type="EMBL" id="KAJ3570645.1"/>
    </source>
</evidence>
<evidence type="ECO:0000256" key="2">
    <source>
        <dbReference type="SAM" id="Phobius"/>
    </source>
</evidence>
<feature type="compositionally biased region" description="Pro residues" evidence="1">
    <location>
        <begin position="237"/>
        <end position="251"/>
    </location>
</feature>
<name>A0AAD5YXQ7_9AGAR</name>
<dbReference type="AlphaFoldDB" id="A0AAD5YXQ7"/>
<protein>
    <recommendedName>
        <fullName evidence="6">Transmembrane protein</fullName>
    </recommendedName>
</protein>
<dbReference type="Gene3D" id="2.60.120.260">
    <property type="entry name" value="Galactose-binding domain-like"/>
    <property type="match status" value="1"/>
</dbReference>
<evidence type="ECO:0000256" key="3">
    <source>
        <dbReference type="SAM" id="SignalP"/>
    </source>
</evidence>
<keyword evidence="3" id="KW-0732">Signal</keyword>
<proteinExistence type="predicted"/>
<feature type="transmembrane region" description="Helical" evidence="2">
    <location>
        <begin position="170"/>
        <end position="195"/>
    </location>
</feature>
<keyword evidence="5" id="KW-1185">Reference proteome</keyword>
<feature type="compositionally biased region" description="Polar residues" evidence="1">
    <location>
        <begin position="253"/>
        <end position="267"/>
    </location>
</feature>
<keyword evidence="2" id="KW-0472">Membrane</keyword>
<evidence type="ECO:0000256" key="1">
    <source>
        <dbReference type="SAM" id="MobiDB-lite"/>
    </source>
</evidence>
<dbReference type="Proteomes" id="UP001213000">
    <property type="component" value="Unassembled WGS sequence"/>
</dbReference>
<feature type="region of interest" description="Disordered" evidence="1">
    <location>
        <begin position="203"/>
        <end position="282"/>
    </location>
</feature>
<sequence>MRTLPFIYLLTQLVLSVSCIQNITIDDTSPLIHYIGQWSNSTSSSLDYGGAHAYTTNTSSEAIFNFTGVAIYFMSPLWPYAVSTALTIDSRPTVIVDLTDHHSPLTTGGGPESVKSAVVWSAENLSNSNHTLHISVGRDQQNAIVDGLVYTQLAPGESLNSGSSNDGHRVIIIVLAVLVGVLALLLLLLLLWLCLRRRDTASSSRRRVSNDSHKWGDGAGVDGSVGQRDHDIGSSRSPPPTAPNTLPPPSRPDSSYQPQRESVWSTGSVGGPGVPNMTGVGASTRNSHAISYHNGVSQGDLADAYHDGTQLSHTNRNTQYPLV</sequence>
<evidence type="ECO:0000313" key="5">
    <source>
        <dbReference type="Proteomes" id="UP001213000"/>
    </source>
</evidence>
<feature type="chain" id="PRO_5042199499" description="Transmembrane protein" evidence="3">
    <location>
        <begin position="20"/>
        <end position="323"/>
    </location>
</feature>
<reference evidence="4" key="1">
    <citation type="submission" date="2022-07" db="EMBL/GenBank/DDBJ databases">
        <title>Genome Sequence of Leucocoprinus birnbaumii.</title>
        <authorList>
            <person name="Buettner E."/>
        </authorList>
    </citation>
    <scope>NUCLEOTIDE SEQUENCE</scope>
    <source>
        <strain evidence="4">VT141</strain>
    </source>
</reference>
<accession>A0AAD5YXQ7</accession>
<keyword evidence="2" id="KW-1133">Transmembrane helix</keyword>
<dbReference type="EMBL" id="JANIEX010000226">
    <property type="protein sequence ID" value="KAJ3570645.1"/>
    <property type="molecule type" value="Genomic_DNA"/>
</dbReference>
<feature type="signal peptide" evidence="3">
    <location>
        <begin position="1"/>
        <end position="19"/>
    </location>
</feature>
<evidence type="ECO:0008006" key="6">
    <source>
        <dbReference type="Google" id="ProtNLM"/>
    </source>
</evidence>
<comment type="caution">
    <text evidence="4">The sequence shown here is derived from an EMBL/GenBank/DDBJ whole genome shotgun (WGS) entry which is preliminary data.</text>
</comment>
<organism evidence="4 5">
    <name type="scientific">Leucocoprinus birnbaumii</name>
    <dbReference type="NCBI Taxonomy" id="56174"/>
    <lineage>
        <taxon>Eukaryota</taxon>
        <taxon>Fungi</taxon>
        <taxon>Dikarya</taxon>
        <taxon>Basidiomycota</taxon>
        <taxon>Agaricomycotina</taxon>
        <taxon>Agaricomycetes</taxon>
        <taxon>Agaricomycetidae</taxon>
        <taxon>Agaricales</taxon>
        <taxon>Agaricineae</taxon>
        <taxon>Agaricaceae</taxon>
        <taxon>Leucocoprinus</taxon>
    </lineage>
</organism>
<dbReference type="PROSITE" id="PS51257">
    <property type="entry name" value="PROKAR_LIPOPROTEIN"/>
    <property type="match status" value="1"/>
</dbReference>
<gene>
    <name evidence="4" type="ORF">NP233_g4264</name>
</gene>